<keyword evidence="6" id="KW-1185">Reference proteome</keyword>
<evidence type="ECO:0000256" key="2">
    <source>
        <dbReference type="ARBA" id="ARBA00022737"/>
    </source>
</evidence>
<dbReference type="InterPro" id="IPR015943">
    <property type="entry name" value="WD40/YVTN_repeat-like_dom_sf"/>
</dbReference>
<dbReference type="InterPro" id="IPR019775">
    <property type="entry name" value="WD40_repeat_CS"/>
</dbReference>
<feature type="region of interest" description="Disordered" evidence="4">
    <location>
        <begin position="309"/>
        <end position="342"/>
    </location>
</feature>
<dbReference type="InterPro" id="IPR040324">
    <property type="entry name" value="WDR44/Dgr2"/>
</dbReference>
<feature type="compositionally biased region" description="Polar residues" evidence="4">
    <location>
        <begin position="360"/>
        <end position="376"/>
    </location>
</feature>
<evidence type="ECO:0000256" key="1">
    <source>
        <dbReference type="ARBA" id="ARBA00022574"/>
    </source>
</evidence>
<feature type="repeat" description="WD" evidence="3">
    <location>
        <begin position="627"/>
        <end position="667"/>
    </location>
</feature>
<dbReference type="PROSITE" id="PS50294">
    <property type="entry name" value="WD_REPEATS_REGION"/>
    <property type="match status" value="3"/>
</dbReference>
<comment type="caution">
    <text evidence="5">The sequence shown here is derived from an EMBL/GenBank/DDBJ whole genome shotgun (WGS) entry which is preliminary data.</text>
</comment>
<keyword evidence="2" id="KW-0677">Repeat</keyword>
<sequence>MESTTASGRYVRFGSDESESSDQTRESVAGATGRKARADAGRTKSRWSEPAPGWEPMSRVPSQSTFYEDTGALDRAAIVSENDAGPDAAVVSSADLSQRAASTKREVGTRSSAETLAPSSSWLGWRGWVGSVTGFFGKTQRHSVDSGSRLSPKGLEPAQAAPGDRERARSDSAFGSSWQPERSASYMSARPIPTGAPTTQVSEQRGRKGVLEFGRSFLNKFTYPLRKPSTDSSRRNLLLEFGTAETDQAGFQVITRTRERTPGRSQSPQQRVEFLIKNLDTGEERYLTESEVAQMTSAEIVHQLVRRHRTVAQSGESSQDDGAPIRSSTMSRRPSTSFSATPLSRFRSVPLLSRSKNLQAQAASAGSSNRSATAPASSLAAGSAERNSPHTITTAAAWDDAADATSSTGRVQASTASTDGFRTPAGSLDEGVLVTMPTADQLSGLDAGSSNAASGREAGAAVLPEGPRYHLRFPSKGVALNKREHQRLLRDFRVAQLFVRVQAPNKARGAQIIPNMCLVQCFRPHLGPVWSMEFSADGKYLATGGQDAVIMVWNVQNEPHTLNYGNADLAEVASWLRSAATAGTSTFQPFLVPPHLKAGTGLVMSDDDPNRLYTRRLFRVEEPHRVFRGHGGDVLCVAWSANNFLLSSSMDKTVRLWHVDYGQVLRKFLHADFVTCVTFHPRNENFFLSGSLDERIRLWNISSRHVSDYAEVRGLVTACGFTPNGEQALVGTYRGECKVYNVVRFEEGERALQYITTLEVHSRRGRNRKGSKITSFAMMPAPERISNPRTLMPVRPSVPLAASVAGQTHKPQSDVKQTDPKSTAQQYEVLISTNDSRIRLYRVQDLRIVSKYVGHSCTWNHIRAGFSDDFRYVITASEDRLVYIWDTVLYEHTERNAGERSWQQGRALLGHWLSGRSVEASSTATSSVDATRPLAAGNRQDWQTTTRNTDQQPRTISLALNEPPNLRSDQAQETLASGSSANSHVRVWHQHERSTAYPSLPQRALRSVHAVY</sequence>
<feature type="repeat" description="WD" evidence="3">
    <location>
        <begin position="866"/>
        <end position="886"/>
    </location>
</feature>
<name>A0A7J7ICK7_9RHOD</name>
<gene>
    <name evidence="5" type="primary">WDR44</name>
    <name evidence="5" type="ORF">F1559_002165</name>
</gene>
<proteinExistence type="predicted"/>
<evidence type="ECO:0000313" key="5">
    <source>
        <dbReference type="EMBL" id="KAF6000460.1"/>
    </source>
</evidence>
<reference evidence="5 6" key="1">
    <citation type="journal article" date="2020" name="J. Phycol.">
        <title>Comparative genome analysis reveals Cyanidiococcus gen. nov., a new extremophilic red algal genus sister to Cyanidioschyzon (Cyanidioschyzonaceae, Rhodophyta).</title>
        <authorList>
            <person name="Liu S.-L."/>
            <person name="Chiang Y.-R."/>
            <person name="Yoon H.S."/>
            <person name="Fu H.-Y."/>
        </authorList>
    </citation>
    <scope>NUCLEOTIDE SEQUENCE [LARGE SCALE GENOMIC DNA]</scope>
    <source>
        <strain evidence="5 6">THAL066</strain>
    </source>
</reference>
<evidence type="ECO:0000313" key="6">
    <source>
        <dbReference type="Proteomes" id="UP000530660"/>
    </source>
</evidence>
<feature type="region of interest" description="Disordered" evidence="4">
    <location>
        <begin position="923"/>
        <end position="952"/>
    </location>
</feature>
<dbReference type="InterPro" id="IPR020472">
    <property type="entry name" value="WD40_PAC1"/>
</dbReference>
<dbReference type="EMBL" id="VWRR01000020">
    <property type="protein sequence ID" value="KAF6000460.1"/>
    <property type="molecule type" value="Genomic_DNA"/>
</dbReference>
<feature type="region of interest" description="Disordered" evidence="4">
    <location>
        <begin position="140"/>
        <end position="205"/>
    </location>
</feature>
<feature type="compositionally biased region" description="Polar residues" evidence="4">
    <location>
        <begin position="940"/>
        <end position="952"/>
    </location>
</feature>
<feature type="region of interest" description="Disordered" evidence="4">
    <location>
        <begin position="1"/>
        <end position="63"/>
    </location>
</feature>
<feature type="compositionally biased region" description="Polar residues" evidence="4">
    <location>
        <begin position="406"/>
        <end position="420"/>
    </location>
</feature>
<dbReference type="PROSITE" id="PS00678">
    <property type="entry name" value="WD_REPEATS_1"/>
    <property type="match status" value="1"/>
</dbReference>
<feature type="compositionally biased region" description="Polar residues" evidence="4">
    <location>
        <begin position="974"/>
        <end position="983"/>
    </location>
</feature>
<evidence type="ECO:0000256" key="4">
    <source>
        <dbReference type="SAM" id="MobiDB-lite"/>
    </source>
</evidence>
<evidence type="ECO:0000256" key="3">
    <source>
        <dbReference type="PROSITE-ProRule" id="PRU00221"/>
    </source>
</evidence>
<feature type="repeat" description="WD" evidence="3">
    <location>
        <begin position="670"/>
        <end position="709"/>
    </location>
</feature>
<feature type="region of interest" description="Disordered" evidence="4">
    <location>
        <begin position="974"/>
        <end position="994"/>
    </location>
</feature>
<organism evidence="5 6">
    <name type="scientific">Cyanidiococcus yangmingshanensis</name>
    <dbReference type="NCBI Taxonomy" id="2690220"/>
    <lineage>
        <taxon>Eukaryota</taxon>
        <taxon>Rhodophyta</taxon>
        <taxon>Bangiophyceae</taxon>
        <taxon>Cyanidiales</taxon>
        <taxon>Cyanidiaceae</taxon>
        <taxon>Cyanidiococcus</taxon>
    </lineage>
</organism>
<dbReference type="Pfam" id="PF00400">
    <property type="entry name" value="WD40"/>
    <property type="match status" value="4"/>
</dbReference>
<dbReference type="Proteomes" id="UP000530660">
    <property type="component" value="Unassembled WGS sequence"/>
</dbReference>
<feature type="repeat" description="WD" evidence="3">
    <location>
        <begin position="522"/>
        <end position="563"/>
    </location>
</feature>
<feature type="region of interest" description="Disordered" evidence="4">
    <location>
        <begin position="406"/>
        <end position="425"/>
    </location>
</feature>
<dbReference type="InterPro" id="IPR001680">
    <property type="entry name" value="WD40_rpt"/>
</dbReference>
<accession>A0A7J7ICK7</accession>
<dbReference type="PRINTS" id="PR00320">
    <property type="entry name" value="GPROTEINBRPT"/>
</dbReference>
<dbReference type="PANTHER" id="PTHR14221:SF0">
    <property type="entry name" value="WD REPEAT-CONTAINING PROTEIN 44"/>
    <property type="match status" value="1"/>
</dbReference>
<dbReference type="OrthoDB" id="5832at2759"/>
<dbReference type="PROSITE" id="PS50082">
    <property type="entry name" value="WD_REPEATS_2"/>
    <property type="match status" value="4"/>
</dbReference>
<dbReference type="PANTHER" id="PTHR14221">
    <property type="entry name" value="WD REPEAT DOMAIN 44"/>
    <property type="match status" value="1"/>
</dbReference>
<keyword evidence="1 3" id="KW-0853">WD repeat</keyword>
<dbReference type="InterPro" id="IPR036322">
    <property type="entry name" value="WD40_repeat_dom_sf"/>
</dbReference>
<dbReference type="SUPFAM" id="SSF50978">
    <property type="entry name" value="WD40 repeat-like"/>
    <property type="match status" value="1"/>
</dbReference>
<dbReference type="Gene3D" id="2.130.10.10">
    <property type="entry name" value="YVTN repeat-like/Quinoprotein amine dehydrogenase"/>
    <property type="match status" value="1"/>
</dbReference>
<dbReference type="AlphaFoldDB" id="A0A7J7ICK7"/>
<feature type="region of interest" description="Disordered" evidence="4">
    <location>
        <begin position="360"/>
        <end position="388"/>
    </location>
</feature>
<dbReference type="SMART" id="SM00320">
    <property type="entry name" value="WD40"/>
    <property type="match status" value="6"/>
</dbReference>
<feature type="compositionally biased region" description="Low complexity" evidence="4">
    <location>
        <begin position="326"/>
        <end position="339"/>
    </location>
</feature>
<protein>
    <submittedName>
        <fullName evidence="5">WD repeat-containing protein 44</fullName>
    </submittedName>
</protein>
<feature type="compositionally biased region" description="Polar residues" evidence="4">
    <location>
        <begin position="173"/>
        <end position="186"/>
    </location>
</feature>